<comment type="caution">
    <text evidence="2">The sequence shown here is derived from an EMBL/GenBank/DDBJ whole genome shotgun (WGS) entry which is preliminary data.</text>
</comment>
<dbReference type="Proteomes" id="UP000821598">
    <property type="component" value="Unassembled WGS sequence"/>
</dbReference>
<dbReference type="Pfam" id="PF00483">
    <property type="entry name" value="NTP_transferase"/>
    <property type="match status" value="1"/>
</dbReference>
<protein>
    <submittedName>
        <fullName evidence="2">Mannose-1-phosphate guanylyltransferase</fullName>
    </submittedName>
</protein>
<evidence type="ECO:0000259" key="1">
    <source>
        <dbReference type="SMART" id="SM00903"/>
    </source>
</evidence>
<keyword evidence="2" id="KW-0808">Transferase</keyword>
<keyword evidence="5" id="KW-1185">Reference proteome</keyword>
<keyword evidence="2" id="KW-0548">Nucleotidyltransferase</keyword>
<name>A0A7W8L5I3_9BURK</name>
<gene>
    <name evidence="3" type="ORF">FSB64_22155</name>
    <name evidence="2" type="ORF">HDG41_001605</name>
</gene>
<dbReference type="InterPro" id="IPR002563">
    <property type="entry name" value="Flavin_Rdtase-like_dom"/>
</dbReference>
<accession>A0A7W8L5I3</accession>
<sequence length="506" mass="53638">MNRIVEPGNPLAPGARAAAALHELTVQPVILVGDSGTRPWPLSRERNSKQLACPMDDRSLLEATLRWLDDAFDSATHDAARTTLSAAPLVVCRDEPRLPALERVERRYRKPARLLLEPMARNTAPALSVAALAARASAVAGDDPILVVLPTDHPGADHTAFGAALTEALAHASRGAIVAFGLPPQRAAIGYSYIRTDAPLGNRGARTIGRFVEKPDAELAERYFATGEYWWNCGMFVVRASVWLDAIGLCRPLIAAACKDAFAGASIDDAGAVHLARDAFAACPSDSVDHAVMERIGTDARLLGVTVPLGEGWPDVGAPMRVNGGQADKPADDARSPSFDERRFRHALGRFATGVVVISTGSGDSLHAMTANAFMSGSLKPPLIVVSVGHRARMHARLMEAELFGVSVLSEAQESHSRHFAGEAQSRLAPTCAPCFAAVDGLAGVVLLEHAAARFAARVVDRHPCGDHTLFVGEVLVFSLDEHAPLLFFGGRYASVAASASNEDSA</sequence>
<dbReference type="SUPFAM" id="SSF50475">
    <property type="entry name" value="FMN-binding split barrel"/>
    <property type="match status" value="1"/>
</dbReference>
<organism evidence="2 4">
    <name type="scientific">Paraburkholderia youngii</name>
    <dbReference type="NCBI Taxonomy" id="2782701"/>
    <lineage>
        <taxon>Bacteria</taxon>
        <taxon>Pseudomonadati</taxon>
        <taxon>Pseudomonadota</taxon>
        <taxon>Betaproteobacteria</taxon>
        <taxon>Burkholderiales</taxon>
        <taxon>Burkholderiaceae</taxon>
        <taxon>Paraburkholderia</taxon>
    </lineage>
</organism>
<dbReference type="InterPro" id="IPR012349">
    <property type="entry name" value="Split_barrel_FMN-bd"/>
</dbReference>
<dbReference type="AlphaFoldDB" id="A0A7W8L5I3"/>
<feature type="domain" description="Flavin reductase like" evidence="1">
    <location>
        <begin position="348"/>
        <end position="495"/>
    </location>
</feature>
<evidence type="ECO:0000313" key="2">
    <source>
        <dbReference type="EMBL" id="MBB5399566.1"/>
    </source>
</evidence>
<dbReference type="InterPro" id="IPR051161">
    <property type="entry name" value="Mannose-6P_isomerase_type2"/>
</dbReference>
<reference evidence="2 4" key="2">
    <citation type="submission" date="2020-08" db="EMBL/GenBank/DDBJ databases">
        <title>Genomic Encyclopedia of Type Strains, Phase IV (KMG-V): Genome sequencing to study the core and pangenomes of soil and plant-associated prokaryotes.</title>
        <authorList>
            <person name="Whitman W."/>
        </authorList>
    </citation>
    <scope>NUCLEOTIDE SEQUENCE [LARGE SCALE GENOMIC DNA]</scope>
    <source>
        <strain evidence="2 4">JPY162</strain>
    </source>
</reference>
<dbReference type="InterPro" id="IPR005835">
    <property type="entry name" value="NTP_transferase_dom"/>
</dbReference>
<dbReference type="GO" id="GO:0009298">
    <property type="term" value="P:GDP-mannose biosynthetic process"/>
    <property type="evidence" value="ECO:0007669"/>
    <property type="project" value="TreeGrafter"/>
</dbReference>
<reference evidence="3 5" key="1">
    <citation type="submission" date="2019-08" db="EMBL/GenBank/DDBJ databases">
        <title>Paraburkholderia simonii sp. nov. and P. youngii sp. nov. Brazilian and Mexican Mimosa-associated rhizobia.</title>
        <authorList>
            <person name="Mavima L."/>
            <person name="Beukes C.W."/>
            <person name="Palmer M."/>
            <person name="De Meyer S.E."/>
            <person name="James E.K."/>
            <person name="Maluk M."/>
            <person name="Avontuur J.R."/>
            <person name="Chan W.Y."/>
            <person name="Venter S.N."/>
            <person name="Steenkamp E.T."/>
        </authorList>
    </citation>
    <scope>NUCLEOTIDE SEQUENCE [LARGE SCALE GENOMIC DNA]</scope>
    <source>
        <strain evidence="3 5">JPY454</strain>
    </source>
</reference>
<evidence type="ECO:0000313" key="3">
    <source>
        <dbReference type="EMBL" id="NVI06421.1"/>
    </source>
</evidence>
<dbReference type="Pfam" id="PF01613">
    <property type="entry name" value="Flavin_Reduct"/>
    <property type="match status" value="1"/>
</dbReference>
<dbReference type="GO" id="GO:0016646">
    <property type="term" value="F:oxidoreductase activity, acting on the CH-NH group of donors, NAD or NADP as acceptor"/>
    <property type="evidence" value="ECO:0007669"/>
    <property type="project" value="UniProtKB-ARBA"/>
</dbReference>
<dbReference type="GO" id="GO:0010181">
    <property type="term" value="F:FMN binding"/>
    <property type="evidence" value="ECO:0007669"/>
    <property type="project" value="InterPro"/>
</dbReference>
<dbReference type="PANTHER" id="PTHR46390:SF1">
    <property type="entry name" value="MANNOSE-1-PHOSPHATE GUANYLYLTRANSFERASE"/>
    <property type="match status" value="1"/>
</dbReference>
<dbReference type="Gene3D" id="2.30.110.10">
    <property type="entry name" value="Electron Transport, Fmn-binding Protein, Chain A"/>
    <property type="match status" value="1"/>
</dbReference>
<dbReference type="EMBL" id="VOMC01000023">
    <property type="protein sequence ID" value="NVI06421.1"/>
    <property type="molecule type" value="Genomic_DNA"/>
</dbReference>
<evidence type="ECO:0000313" key="5">
    <source>
        <dbReference type="Proteomes" id="UP000821598"/>
    </source>
</evidence>
<dbReference type="PANTHER" id="PTHR46390">
    <property type="entry name" value="MANNOSE-1-PHOSPHATE GUANYLYLTRANSFERASE"/>
    <property type="match status" value="1"/>
</dbReference>
<dbReference type="SMART" id="SM00903">
    <property type="entry name" value="Flavin_Reduct"/>
    <property type="match status" value="1"/>
</dbReference>
<dbReference type="Proteomes" id="UP000592820">
    <property type="component" value="Unassembled WGS sequence"/>
</dbReference>
<dbReference type="Gene3D" id="3.90.550.10">
    <property type="entry name" value="Spore Coat Polysaccharide Biosynthesis Protein SpsA, Chain A"/>
    <property type="match status" value="1"/>
</dbReference>
<dbReference type="GO" id="GO:0004475">
    <property type="term" value="F:mannose-1-phosphate guanylyltransferase (GTP) activity"/>
    <property type="evidence" value="ECO:0007669"/>
    <property type="project" value="TreeGrafter"/>
</dbReference>
<dbReference type="SUPFAM" id="SSF53448">
    <property type="entry name" value="Nucleotide-diphospho-sugar transferases"/>
    <property type="match status" value="1"/>
</dbReference>
<proteinExistence type="predicted"/>
<dbReference type="InterPro" id="IPR029044">
    <property type="entry name" value="Nucleotide-diphossugar_trans"/>
</dbReference>
<evidence type="ECO:0000313" key="4">
    <source>
        <dbReference type="Proteomes" id="UP000592820"/>
    </source>
</evidence>
<dbReference type="EMBL" id="JACHDE010000002">
    <property type="protein sequence ID" value="MBB5399566.1"/>
    <property type="molecule type" value="Genomic_DNA"/>
</dbReference>